<gene>
    <name evidence="25" type="ORF">MIND_01369200</name>
</gene>
<comment type="catalytic activity">
    <reaction evidence="10">
        <text>2-oxo-dATP + H2O = 2-oxo-dAMP + diphosphate + H(+)</text>
        <dbReference type="Rhea" id="RHEA:31583"/>
        <dbReference type="ChEBI" id="CHEBI:15377"/>
        <dbReference type="ChEBI" id="CHEBI:15378"/>
        <dbReference type="ChEBI" id="CHEBI:33019"/>
        <dbReference type="ChEBI" id="CHEBI:63212"/>
        <dbReference type="ChEBI" id="CHEBI:77897"/>
        <dbReference type="EC" id="3.6.1.56"/>
    </reaction>
    <physiologicalReaction direction="left-to-right" evidence="10">
        <dbReference type="Rhea" id="RHEA:31584"/>
    </physiologicalReaction>
</comment>
<comment type="caution">
    <text evidence="25">The sequence shown here is derived from an EMBL/GenBank/DDBJ whole genome shotgun (WGS) entry which is preliminary data.</text>
</comment>
<evidence type="ECO:0000256" key="2">
    <source>
        <dbReference type="ARBA" id="ARBA00004123"/>
    </source>
</evidence>
<dbReference type="PROSITE" id="PS00893">
    <property type="entry name" value="NUDIX_BOX"/>
    <property type="match status" value="1"/>
</dbReference>
<reference evidence="25" key="1">
    <citation type="submission" date="2020-05" db="EMBL/GenBank/DDBJ databases">
        <title>Mycena genomes resolve the evolution of fungal bioluminescence.</title>
        <authorList>
            <person name="Tsai I.J."/>
        </authorList>
    </citation>
    <scope>NUCLEOTIDE SEQUENCE</scope>
    <source>
        <strain evidence="25">171206Taipei</strain>
    </source>
</reference>
<evidence type="ECO:0000256" key="23">
    <source>
        <dbReference type="ARBA" id="ARBA00053094"/>
    </source>
</evidence>
<dbReference type="GO" id="GO:0008168">
    <property type="term" value="F:methyltransferase activity"/>
    <property type="evidence" value="ECO:0007669"/>
    <property type="project" value="UniProtKB-KW"/>
</dbReference>
<keyword evidence="26" id="KW-1185">Reference proteome</keyword>
<evidence type="ECO:0000256" key="7">
    <source>
        <dbReference type="ARBA" id="ARBA00022842"/>
    </source>
</evidence>
<dbReference type="CDD" id="cd03427">
    <property type="entry name" value="NUDIX_MTH1_Nudt1"/>
    <property type="match status" value="1"/>
</dbReference>
<comment type="similarity">
    <text evidence="3">Belongs to the Nudix hydrolase family.</text>
</comment>
<comment type="subcellular location">
    <subcellularLocation>
        <location evidence="2">Nucleus</location>
    </subcellularLocation>
</comment>
<evidence type="ECO:0000256" key="12">
    <source>
        <dbReference type="ARBA" id="ARBA00024596"/>
    </source>
</evidence>
<dbReference type="PANTHER" id="PTHR43758">
    <property type="entry name" value="7,8-DIHYDRO-8-OXOGUANINE TRIPHOSPHATASE"/>
    <property type="match status" value="1"/>
</dbReference>
<evidence type="ECO:0000256" key="6">
    <source>
        <dbReference type="ARBA" id="ARBA00022801"/>
    </source>
</evidence>
<dbReference type="InterPro" id="IPR020084">
    <property type="entry name" value="NUDIX_hydrolase_CS"/>
</dbReference>
<comment type="catalytic activity">
    <reaction evidence="21">
        <text>O(6)-methyl-dGTP + H2O = O(6)-methyl-dGMP + diphosphate + H(+)</text>
        <dbReference type="Rhea" id="RHEA:67600"/>
        <dbReference type="ChEBI" id="CHEBI:15377"/>
        <dbReference type="ChEBI" id="CHEBI:15378"/>
        <dbReference type="ChEBI" id="CHEBI:33019"/>
        <dbReference type="ChEBI" id="CHEBI:169974"/>
        <dbReference type="ChEBI" id="CHEBI:169975"/>
    </reaction>
    <physiologicalReaction direction="left-to-right" evidence="21">
        <dbReference type="Rhea" id="RHEA:67601"/>
    </physiologicalReaction>
</comment>
<dbReference type="PANTHER" id="PTHR43758:SF2">
    <property type="entry name" value="OXIDIZED PURINE NUCLEOSIDE TRIPHOSPHATE HYDROLASE"/>
    <property type="match status" value="1"/>
</dbReference>
<comment type="catalytic activity">
    <reaction evidence="22">
        <text>N(6)-methyl-dATP + H2O = N(6)-methyl-dAMP + diphosphate + H(+)</text>
        <dbReference type="Rhea" id="RHEA:67604"/>
        <dbReference type="ChEBI" id="CHEBI:15377"/>
        <dbReference type="ChEBI" id="CHEBI:15378"/>
        <dbReference type="ChEBI" id="CHEBI:33019"/>
        <dbReference type="ChEBI" id="CHEBI:169976"/>
        <dbReference type="ChEBI" id="CHEBI:172872"/>
    </reaction>
    <physiologicalReaction direction="left-to-right" evidence="22">
        <dbReference type="Rhea" id="RHEA:67605"/>
    </physiologicalReaction>
</comment>
<keyword evidence="7" id="KW-0460">Magnesium</keyword>
<dbReference type="GeneID" id="59352629"/>
<evidence type="ECO:0000256" key="8">
    <source>
        <dbReference type="ARBA" id="ARBA00023242"/>
    </source>
</evidence>
<keyword evidence="8" id="KW-0539">Nucleus</keyword>
<keyword evidence="6" id="KW-0378">Hydrolase</keyword>
<dbReference type="OrthoDB" id="447842at2759"/>
<dbReference type="RefSeq" id="XP_037213669.1">
    <property type="nucleotide sequence ID" value="XM_037370113.1"/>
</dbReference>
<protein>
    <recommendedName>
        <fullName evidence="14">Oxidized purine nucleoside triphosphate hydrolase</fullName>
        <ecNumber evidence="13">3.6.1.56</ecNumber>
    </recommendedName>
    <alternativeName>
        <fullName evidence="18">2-hydroxy-dATP diphosphatase</fullName>
    </alternativeName>
    <alternativeName>
        <fullName evidence="17">7,8-dihydro-8-oxoguanine triphosphatase</fullName>
    </alternativeName>
    <alternativeName>
        <fullName evidence="16">8-oxo-dGTPase</fullName>
    </alternativeName>
    <alternativeName>
        <fullName evidence="19">Methylated purine nucleoside triphosphate hydrolase</fullName>
    </alternativeName>
    <alternativeName>
        <fullName evidence="15">Nucleoside diphosphate-linked moiety X motif 1</fullName>
    </alternativeName>
</protein>
<dbReference type="GO" id="GO:0005737">
    <property type="term" value="C:cytoplasm"/>
    <property type="evidence" value="ECO:0007669"/>
    <property type="project" value="TreeGrafter"/>
</dbReference>
<dbReference type="PRINTS" id="PR01403">
    <property type="entry name" value="8OXTPHPHTASE"/>
</dbReference>
<comment type="catalytic activity">
    <reaction evidence="20">
        <text>N(6)-methyl-ATP + H2O = N(6)-methyl-AMP + diphosphate + H(+)</text>
        <dbReference type="Rhea" id="RHEA:67608"/>
        <dbReference type="ChEBI" id="CHEBI:15377"/>
        <dbReference type="ChEBI" id="CHEBI:15378"/>
        <dbReference type="ChEBI" id="CHEBI:33019"/>
        <dbReference type="ChEBI" id="CHEBI:144842"/>
        <dbReference type="ChEBI" id="CHEBI:172873"/>
    </reaction>
    <physiologicalReaction direction="left-to-right" evidence="20">
        <dbReference type="Rhea" id="RHEA:67609"/>
    </physiologicalReaction>
</comment>
<dbReference type="GO" id="GO:0008828">
    <property type="term" value="F:dATP diphosphatase activity"/>
    <property type="evidence" value="ECO:0007669"/>
    <property type="project" value="UniProtKB-EC"/>
</dbReference>
<evidence type="ECO:0000256" key="13">
    <source>
        <dbReference type="ARBA" id="ARBA00026103"/>
    </source>
</evidence>
<evidence type="ECO:0000313" key="25">
    <source>
        <dbReference type="EMBL" id="KAF7289940.1"/>
    </source>
</evidence>
<evidence type="ECO:0000256" key="19">
    <source>
        <dbReference type="ARBA" id="ARBA00032071"/>
    </source>
</evidence>
<evidence type="ECO:0000256" key="21">
    <source>
        <dbReference type="ARBA" id="ARBA00048894"/>
    </source>
</evidence>
<comment type="catalytic activity">
    <reaction evidence="12">
        <text>2-oxo-ATP + H2O = 2-oxo-AMP + diphosphate + H(+)</text>
        <dbReference type="Rhea" id="RHEA:67392"/>
        <dbReference type="ChEBI" id="CHEBI:15377"/>
        <dbReference type="ChEBI" id="CHEBI:15378"/>
        <dbReference type="ChEBI" id="CHEBI:33019"/>
        <dbReference type="ChEBI" id="CHEBI:71395"/>
        <dbReference type="ChEBI" id="CHEBI:172878"/>
    </reaction>
    <physiologicalReaction direction="left-to-right" evidence="12">
        <dbReference type="Rhea" id="RHEA:67393"/>
    </physiologicalReaction>
</comment>
<keyword evidence="25" id="KW-0808">Transferase</keyword>
<evidence type="ECO:0000256" key="4">
    <source>
        <dbReference type="ARBA" id="ARBA00011245"/>
    </source>
</evidence>
<comment type="cofactor">
    <cofactor evidence="1">
        <name>Mg(2+)</name>
        <dbReference type="ChEBI" id="CHEBI:18420"/>
    </cofactor>
</comment>
<sequence>MSVPPGLPQNLSAFDEGGSGEWLPEAPLKLYTNAFVLHGDKILLGLKKRGLGVNKYNGFGGKVESRESTLEAALRELKEESGITAPLELAGTLLFVVPGEKWAHIDIFRAENYSGTVTESEEMCPEWFNQASIPYEKMWETDRTWLPLLLSKRPFAVRADFGRNSAENYTLRRWWVGVHSPTV</sequence>
<evidence type="ECO:0000256" key="11">
    <source>
        <dbReference type="ARBA" id="ARBA00024486"/>
    </source>
</evidence>
<dbReference type="PROSITE" id="PS51462">
    <property type="entry name" value="NUDIX"/>
    <property type="match status" value="1"/>
</dbReference>
<dbReference type="Proteomes" id="UP000636479">
    <property type="component" value="Unassembled WGS sequence"/>
</dbReference>
<keyword evidence="5" id="KW-0479">Metal-binding</keyword>
<accession>A0A8H6RY71</accession>
<evidence type="ECO:0000256" key="20">
    <source>
        <dbReference type="ARBA" id="ARBA00048002"/>
    </source>
</evidence>
<dbReference type="AlphaFoldDB" id="A0A8H6RY71"/>
<dbReference type="GO" id="GO:0008413">
    <property type="term" value="F:8-oxo-7,8-dihydroguanosine triphosphate pyrophosphatase activity"/>
    <property type="evidence" value="ECO:0007669"/>
    <property type="project" value="InterPro"/>
</dbReference>
<evidence type="ECO:0000259" key="24">
    <source>
        <dbReference type="PROSITE" id="PS51462"/>
    </source>
</evidence>
<evidence type="ECO:0000256" key="17">
    <source>
        <dbReference type="ARBA" id="ARBA00030682"/>
    </source>
</evidence>
<evidence type="ECO:0000256" key="18">
    <source>
        <dbReference type="ARBA" id="ARBA00031927"/>
    </source>
</evidence>
<dbReference type="Gene3D" id="3.90.79.10">
    <property type="entry name" value="Nucleoside Triphosphate Pyrophosphohydrolase"/>
    <property type="match status" value="1"/>
</dbReference>
<dbReference type="GO" id="GO:0005634">
    <property type="term" value="C:nucleus"/>
    <property type="evidence" value="ECO:0007669"/>
    <property type="project" value="UniProtKB-SubCell"/>
</dbReference>
<comment type="catalytic activity">
    <reaction evidence="11">
        <text>8-oxo-dGTP + H2O = 8-oxo-dGMP + diphosphate + H(+)</text>
        <dbReference type="Rhea" id="RHEA:31575"/>
        <dbReference type="ChEBI" id="CHEBI:15377"/>
        <dbReference type="ChEBI" id="CHEBI:15378"/>
        <dbReference type="ChEBI" id="CHEBI:33019"/>
        <dbReference type="ChEBI" id="CHEBI:63224"/>
        <dbReference type="ChEBI" id="CHEBI:77896"/>
    </reaction>
    <physiologicalReaction direction="left-to-right" evidence="11">
        <dbReference type="Rhea" id="RHEA:31576"/>
    </physiologicalReaction>
</comment>
<evidence type="ECO:0000256" key="22">
    <source>
        <dbReference type="ARBA" id="ARBA00049032"/>
    </source>
</evidence>
<dbReference type="EMBL" id="JACAZF010000016">
    <property type="protein sequence ID" value="KAF7289940.1"/>
    <property type="molecule type" value="Genomic_DNA"/>
</dbReference>
<dbReference type="InterPro" id="IPR015797">
    <property type="entry name" value="NUDIX_hydrolase-like_dom_sf"/>
</dbReference>
<dbReference type="InterPro" id="IPR000086">
    <property type="entry name" value="NUDIX_hydrolase_dom"/>
</dbReference>
<evidence type="ECO:0000313" key="26">
    <source>
        <dbReference type="Proteomes" id="UP000636479"/>
    </source>
</evidence>
<organism evidence="25 26">
    <name type="scientific">Mycena indigotica</name>
    <dbReference type="NCBI Taxonomy" id="2126181"/>
    <lineage>
        <taxon>Eukaryota</taxon>
        <taxon>Fungi</taxon>
        <taxon>Dikarya</taxon>
        <taxon>Basidiomycota</taxon>
        <taxon>Agaricomycotina</taxon>
        <taxon>Agaricomycetes</taxon>
        <taxon>Agaricomycetidae</taxon>
        <taxon>Agaricales</taxon>
        <taxon>Marasmiineae</taxon>
        <taxon>Mycenaceae</taxon>
        <taxon>Mycena</taxon>
    </lineage>
</organism>
<dbReference type="GO" id="GO:0046872">
    <property type="term" value="F:metal ion binding"/>
    <property type="evidence" value="ECO:0007669"/>
    <property type="project" value="UniProtKB-KW"/>
</dbReference>
<dbReference type="EC" id="3.6.1.56" evidence="13"/>
<keyword evidence="25" id="KW-0489">Methyltransferase</keyword>
<feature type="domain" description="Nudix hydrolase" evidence="24">
    <location>
        <begin position="27"/>
        <end position="151"/>
    </location>
</feature>
<evidence type="ECO:0000256" key="16">
    <source>
        <dbReference type="ARBA" id="ARBA00030634"/>
    </source>
</evidence>
<evidence type="ECO:0000256" key="1">
    <source>
        <dbReference type="ARBA" id="ARBA00001946"/>
    </source>
</evidence>
<comment type="function">
    <text evidence="23">Oxidized purine nucleoside triphosphate hydrolase which is a prominent sanitizer of the oxidized nucleotide pool. Catalyzes the hydrolysis of 2-oxo-dATP (2-hydroxy-dATP) into 2-oxo-dAMP. Also has a significant hydrolase activity toward 2-oxo-ATP, 8-oxo-dGTP and 8-oxo-dATP. Through the hydrolysis of oxidized purine nucleoside triphosphates, prevents their incorporation into DNA and the subsequent transversions A:T to C:G and G:C to T:A. Also catalyzes the hydrolysis of methylated purine nucleoside triphosphate preventing their integration into DNA. Through this antimutagenic activity protects cells from oxidative stress.</text>
</comment>
<dbReference type="GO" id="GO:0032259">
    <property type="term" value="P:methylation"/>
    <property type="evidence" value="ECO:0007669"/>
    <property type="project" value="UniProtKB-KW"/>
</dbReference>
<evidence type="ECO:0000256" key="10">
    <source>
        <dbReference type="ARBA" id="ARBA00024459"/>
    </source>
</evidence>
<dbReference type="SUPFAM" id="SSF55811">
    <property type="entry name" value="Nudix"/>
    <property type="match status" value="1"/>
</dbReference>
<dbReference type="InterPro" id="IPR003563">
    <property type="entry name" value="8ODP"/>
</dbReference>
<evidence type="ECO:0000256" key="15">
    <source>
        <dbReference type="ARBA" id="ARBA00029673"/>
    </source>
</evidence>
<evidence type="ECO:0000256" key="5">
    <source>
        <dbReference type="ARBA" id="ARBA00022723"/>
    </source>
</evidence>
<comment type="subunit">
    <text evidence="4">Monomer.</text>
</comment>
<dbReference type="GO" id="GO:0042262">
    <property type="term" value="P:DNA protection"/>
    <property type="evidence" value="ECO:0007669"/>
    <property type="project" value="InterPro"/>
</dbReference>
<evidence type="ECO:0000256" key="3">
    <source>
        <dbReference type="ARBA" id="ARBA00005582"/>
    </source>
</evidence>
<comment type="catalytic activity">
    <reaction evidence="9">
        <text>8-oxo-dATP + H2O = 8-oxo-dAMP + diphosphate + H(+)</text>
        <dbReference type="Rhea" id="RHEA:65396"/>
        <dbReference type="ChEBI" id="CHEBI:15377"/>
        <dbReference type="ChEBI" id="CHEBI:15378"/>
        <dbReference type="ChEBI" id="CHEBI:33019"/>
        <dbReference type="ChEBI" id="CHEBI:71361"/>
        <dbReference type="ChEBI" id="CHEBI:172871"/>
    </reaction>
    <physiologicalReaction direction="left-to-right" evidence="9">
        <dbReference type="Rhea" id="RHEA:65397"/>
    </physiologicalReaction>
</comment>
<evidence type="ECO:0000256" key="14">
    <source>
        <dbReference type="ARBA" id="ARBA00026218"/>
    </source>
</evidence>
<proteinExistence type="inferred from homology"/>
<dbReference type="Pfam" id="PF00293">
    <property type="entry name" value="NUDIX"/>
    <property type="match status" value="1"/>
</dbReference>
<name>A0A8H6RY71_9AGAR</name>
<evidence type="ECO:0000256" key="9">
    <source>
        <dbReference type="ARBA" id="ARBA00024448"/>
    </source>
</evidence>